<evidence type="ECO:0000256" key="2">
    <source>
        <dbReference type="ARBA" id="ARBA00008000"/>
    </source>
</evidence>
<evidence type="ECO:0000259" key="6">
    <source>
        <dbReference type="PROSITE" id="PS51387"/>
    </source>
</evidence>
<dbReference type="Gene3D" id="1.10.45.10">
    <property type="entry name" value="Vanillyl-alcohol Oxidase, Chain A, domain 4"/>
    <property type="match status" value="1"/>
</dbReference>
<gene>
    <name evidence="7" type="ORF">ACFOND_15165</name>
</gene>
<dbReference type="Gene3D" id="3.30.70.2740">
    <property type="match status" value="1"/>
</dbReference>
<dbReference type="Proteomes" id="UP001595710">
    <property type="component" value="Unassembled WGS sequence"/>
</dbReference>
<dbReference type="InterPro" id="IPR036318">
    <property type="entry name" value="FAD-bd_PCMH-like_sf"/>
</dbReference>
<keyword evidence="4" id="KW-0274">FAD</keyword>
<evidence type="ECO:0000313" key="8">
    <source>
        <dbReference type="Proteomes" id="UP001595710"/>
    </source>
</evidence>
<dbReference type="InterPro" id="IPR051264">
    <property type="entry name" value="FAD-oxidored/transferase_4"/>
</dbReference>
<comment type="caution">
    <text evidence="7">The sequence shown here is derived from an EMBL/GenBank/DDBJ whole genome shotgun (WGS) entry which is preliminary data.</text>
</comment>
<dbReference type="EMBL" id="JBHRYN010000060">
    <property type="protein sequence ID" value="MFC3702973.1"/>
    <property type="molecule type" value="Genomic_DNA"/>
</dbReference>
<dbReference type="InterPro" id="IPR016169">
    <property type="entry name" value="FAD-bd_PCMH_sub2"/>
</dbReference>
<dbReference type="InterPro" id="IPR004113">
    <property type="entry name" value="FAD-bd_oxidored_4_C"/>
</dbReference>
<dbReference type="Gene3D" id="3.30.70.2190">
    <property type="match status" value="1"/>
</dbReference>
<proteinExistence type="inferred from homology"/>
<reference evidence="8" key="1">
    <citation type="journal article" date="2019" name="Int. J. Syst. Evol. Microbiol.">
        <title>The Global Catalogue of Microorganisms (GCM) 10K type strain sequencing project: providing services to taxonomists for standard genome sequencing and annotation.</title>
        <authorList>
            <consortium name="The Broad Institute Genomics Platform"/>
            <consortium name="The Broad Institute Genome Sequencing Center for Infectious Disease"/>
            <person name="Wu L."/>
            <person name="Ma J."/>
        </authorList>
    </citation>
    <scope>NUCLEOTIDE SEQUENCE [LARGE SCALE GENOMIC DNA]</scope>
    <source>
        <strain evidence="8">CECT 8288</strain>
    </source>
</reference>
<accession>A0ABV7WXV7</accession>
<dbReference type="InterPro" id="IPR016164">
    <property type="entry name" value="FAD-linked_Oxase-like_C"/>
</dbReference>
<sequence length="463" mass="51064">MDILNSLQTIVGQSNVLTGKDVTSRSVGWFDSNARQALALVRPKCTVEVSQVVRLCYQQSISIVVLGGGTGFVEGSISHEHQVVLSFERMNKIESIDEDNRSVLVQAGVPLQALHEFAQDHQLHFPVDLGARGSCTLGGMAATNAGGNEVLRYGMFREQVLGLEVVMPNGEIITNLRALLKNNTGYDIKQLFIGSEGTLGIVTRLTLRLRPLHNSVSTALVAVSQFEHLVTALRNLDRQLGGRLSAFEVMWQDHYQFIIDDGQKHQAPLSTEHPYYVLIQAANYHDLEADIFMSALEACMNDGIIVDAAIASSKAQQQAMWAIRDDIERLTTGLAPYIGYDISLPINRIAGYIDQLQTAIKSQWPEAKIIVFGHLGDGNLHLFIHVGPTLTAKTKDAINHLVYQPLANLSGSISAEHGIGLQKKSYLKYSRTQEEIALMQLLKKQLDPKAILNPGLIFDYSER</sequence>
<keyword evidence="5" id="KW-0560">Oxidoreductase</keyword>
<dbReference type="InterPro" id="IPR016166">
    <property type="entry name" value="FAD-bd_PCMH"/>
</dbReference>
<evidence type="ECO:0000256" key="4">
    <source>
        <dbReference type="ARBA" id="ARBA00022827"/>
    </source>
</evidence>
<dbReference type="PROSITE" id="PS51387">
    <property type="entry name" value="FAD_PCMH"/>
    <property type="match status" value="1"/>
</dbReference>
<evidence type="ECO:0000256" key="1">
    <source>
        <dbReference type="ARBA" id="ARBA00001974"/>
    </source>
</evidence>
<dbReference type="Gene3D" id="3.30.465.10">
    <property type="match status" value="1"/>
</dbReference>
<feature type="domain" description="FAD-binding PCMH-type" evidence="6">
    <location>
        <begin position="33"/>
        <end position="212"/>
    </location>
</feature>
<name>A0ABV7WXV7_9GAMM</name>
<protein>
    <submittedName>
        <fullName evidence="7">FAD-binding oxidoreductase</fullName>
    </submittedName>
</protein>
<evidence type="ECO:0000256" key="3">
    <source>
        <dbReference type="ARBA" id="ARBA00022630"/>
    </source>
</evidence>
<evidence type="ECO:0000256" key="5">
    <source>
        <dbReference type="ARBA" id="ARBA00023002"/>
    </source>
</evidence>
<comment type="similarity">
    <text evidence="2">Belongs to the FAD-binding oxidoreductase/transferase type 4 family.</text>
</comment>
<keyword evidence="3" id="KW-0285">Flavoprotein</keyword>
<dbReference type="PANTHER" id="PTHR43716">
    <property type="entry name" value="D-2-HYDROXYGLUTARATE DEHYDROGENASE, MITOCHONDRIAL"/>
    <property type="match status" value="1"/>
</dbReference>
<evidence type="ECO:0000313" key="7">
    <source>
        <dbReference type="EMBL" id="MFC3702973.1"/>
    </source>
</evidence>
<dbReference type="InterPro" id="IPR016171">
    <property type="entry name" value="Vanillyl_alc_oxidase_C-sub2"/>
</dbReference>
<organism evidence="7 8">
    <name type="scientific">Reinekea marina</name>
    <dbReference type="NCBI Taxonomy" id="1310421"/>
    <lineage>
        <taxon>Bacteria</taxon>
        <taxon>Pseudomonadati</taxon>
        <taxon>Pseudomonadota</taxon>
        <taxon>Gammaproteobacteria</taxon>
        <taxon>Oceanospirillales</taxon>
        <taxon>Saccharospirillaceae</taxon>
        <taxon>Reinekea</taxon>
    </lineage>
</organism>
<keyword evidence="8" id="KW-1185">Reference proteome</keyword>
<dbReference type="SUPFAM" id="SSF56176">
    <property type="entry name" value="FAD-binding/transporter-associated domain-like"/>
    <property type="match status" value="1"/>
</dbReference>
<dbReference type="InterPro" id="IPR016167">
    <property type="entry name" value="FAD-bd_PCMH_sub1"/>
</dbReference>
<dbReference type="PANTHER" id="PTHR43716:SF1">
    <property type="entry name" value="D-2-HYDROXYGLUTARATE DEHYDROGENASE, MITOCHONDRIAL"/>
    <property type="match status" value="1"/>
</dbReference>
<dbReference type="Pfam" id="PF01565">
    <property type="entry name" value="FAD_binding_4"/>
    <property type="match status" value="1"/>
</dbReference>
<dbReference type="InterPro" id="IPR006094">
    <property type="entry name" value="Oxid_FAD_bind_N"/>
</dbReference>
<dbReference type="RefSeq" id="WP_290282400.1">
    <property type="nucleotide sequence ID" value="NZ_JAUFQI010000001.1"/>
</dbReference>
<dbReference type="Gene3D" id="3.30.43.10">
    <property type="entry name" value="Uridine Diphospho-n-acetylenolpyruvylglucosamine Reductase, domain 2"/>
    <property type="match status" value="1"/>
</dbReference>
<dbReference type="SUPFAM" id="SSF55103">
    <property type="entry name" value="FAD-linked oxidases, C-terminal domain"/>
    <property type="match status" value="1"/>
</dbReference>
<comment type="cofactor">
    <cofactor evidence="1">
        <name>FAD</name>
        <dbReference type="ChEBI" id="CHEBI:57692"/>
    </cofactor>
</comment>
<dbReference type="Pfam" id="PF02913">
    <property type="entry name" value="FAD-oxidase_C"/>
    <property type="match status" value="1"/>
</dbReference>